<dbReference type="EMBL" id="UINC01164511">
    <property type="protein sequence ID" value="SVD65401.1"/>
    <property type="molecule type" value="Genomic_DNA"/>
</dbReference>
<organism evidence="1">
    <name type="scientific">marine metagenome</name>
    <dbReference type="NCBI Taxonomy" id="408172"/>
    <lineage>
        <taxon>unclassified sequences</taxon>
        <taxon>metagenomes</taxon>
        <taxon>ecological metagenomes</taxon>
    </lineage>
</organism>
<sequence length="49" mass="5302">MNPFSFALALLAVLTLSLPADERGGRIFKRVVPAGPGYLNRGAPYNLRT</sequence>
<accession>A0A382X570</accession>
<name>A0A382X570_9ZZZZ</name>
<proteinExistence type="predicted"/>
<dbReference type="AlphaFoldDB" id="A0A382X570"/>
<gene>
    <name evidence="1" type="ORF">METZ01_LOCUS418255</name>
</gene>
<protein>
    <submittedName>
        <fullName evidence="1">Uncharacterized protein</fullName>
    </submittedName>
</protein>
<reference evidence="1" key="1">
    <citation type="submission" date="2018-05" db="EMBL/GenBank/DDBJ databases">
        <authorList>
            <person name="Lanie J.A."/>
            <person name="Ng W.-L."/>
            <person name="Kazmierczak K.M."/>
            <person name="Andrzejewski T.M."/>
            <person name="Davidsen T.M."/>
            <person name="Wayne K.J."/>
            <person name="Tettelin H."/>
            <person name="Glass J.I."/>
            <person name="Rusch D."/>
            <person name="Podicherti R."/>
            <person name="Tsui H.-C.T."/>
            <person name="Winkler M.E."/>
        </authorList>
    </citation>
    <scope>NUCLEOTIDE SEQUENCE</scope>
</reference>
<evidence type="ECO:0000313" key="1">
    <source>
        <dbReference type="EMBL" id="SVD65401.1"/>
    </source>
</evidence>
<feature type="non-terminal residue" evidence="1">
    <location>
        <position position="49"/>
    </location>
</feature>